<reference evidence="2" key="1">
    <citation type="journal article" date="2018" name="DNA Res.">
        <title>Multiple hybrid de novo genome assembly of finger millet, an orphan allotetraploid crop.</title>
        <authorList>
            <person name="Hatakeyama M."/>
            <person name="Aluri S."/>
            <person name="Balachadran M.T."/>
            <person name="Sivarajan S.R."/>
            <person name="Patrignani A."/>
            <person name="Gruter S."/>
            <person name="Poveda L."/>
            <person name="Shimizu-Inatsugi R."/>
            <person name="Baeten J."/>
            <person name="Francoijs K.J."/>
            <person name="Nataraja K.N."/>
            <person name="Reddy Y.A.N."/>
            <person name="Phadnis S."/>
            <person name="Ravikumar R.L."/>
            <person name="Schlapbach R."/>
            <person name="Sreeman S.M."/>
            <person name="Shimizu K.K."/>
        </authorList>
    </citation>
    <scope>NUCLEOTIDE SEQUENCE</scope>
</reference>
<proteinExistence type="predicted"/>
<evidence type="ECO:0000313" key="2">
    <source>
        <dbReference type="EMBL" id="GJN11298.1"/>
    </source>
</evidence>
<protein>
    <recommendedName>
        <fullName evidence="1">KIB1-4 beta-propeller domain-containing protein</fullName>
    </recommendedName>
</protein>
<evidence type="ECO:0000259" key="1">
    <source>
        <dbReference type="Pfam" id="PF03478"/>
    </source>
</evidence>
<reference evidence="2" key="2">
    <citation type="submission" date="2021-12" db="EMBL/GenBank/DDBJ databases">
        <title>Resequencing data analysis of finger millet.</title>
        <authorList>
            <person name="Hatakeyama M."/>
            <person name="Aluri S."/>
            <person name="Balachadran M.T."/>
            <person name="Sivarajan S.R."/>
            <person name="Poveda L."/>
            <person name="Shimizu-Inatsugi R."/>
            <person name="Schlapbach R."/>
            <person name="Sreeman S.M."/>
            <person name="Shimizu K.K."/>
        </authorList>
    </citation>
    <scope>NUCLEOTIDE SEQUENCE</scope>
</reference>
<dbReference type="EMBL" id="BQKI01000018">
    <property type="protein sequence ID" value="GJN11298.1"/>
    <property type="molecule type" value="Genomic_DNA"/>
</dbReference>
<sequence>MVSPDRRHAKRACRVLTADSQDAPSDLSPPHQTALCRRDWASLMAGPAGLVAECALSNDIADYIRFRATCRPWRACCPDPRSSSISDRRFHPRRWIMLPSASKARNSRRCFLNVYTGQRIQVLLPEPQGYHIIDPIIEGLLVVCKNDTHTVQLLNPLTGQLTDFPHAKTMLVPCKSTTNTTDSRVKYQRVQSGGLADDSTLALLCDIVSTFAVARPGDKEWTQLMGPDYYMLLALPFAGRLYCISDKNIMVVETDEADQKPQLVVVAELKLEGAFCVVQRLLVPSV</sequence>
<comment type="caution">
    <text evidence="2">The sequence shown here is derived from an EMBL/GenBank/DDBJ whole genome shotgun (WGS) entry which is preliminary data.</text>
</comment>
<dbReference type="PANTHER" id="PTHR33165">
    <property type="entry name" value="F-BOX DOMAIN CONTAINING PROTEIN-LIKE-RELATED"/>
    <property type="match status" value="1"/>
</dbReference>
<organism evidence="2 3">
    <name type="scientific">Eleusine coracana subsp. coracana</name>
    <dbReference type="NCBI Taxonomy" id="191504"/>
    <lineage>
        <taxon>Eukaryota</taxon>
        <taxon>Viridiplantae</taxon>
        <taxon>Streptophyta</taxon>
        <taxon>Embryophyta</taxon>
        <taxon>Tracheophyta</taxon>
        <taxon>Spermatophyta</taxon>
        <taxon>Magnoliopsida</taxon>
        <taxon>Liliopsida</taxon>
        <taxon>Poales</taxon>
        <taxon>Poaceae</taxon>
        <taxon>PACMAD clade</taxon>
        <taxon>Chloridoideae</taxon>
        <taxon>Cynodonteae</taxon>
        <taxon>Eleusininae</taxon>
        <taxon>Eleusine</taxon>
    </lineage>
</organism>
<dbReference type="Proteomes" id="UP001054889">
    <property type="component" value="Unassembled WGS sequence"/>
</dbReference>
<name>A0AAV5DLC0_ELECO</name>
<dbReference type="PANTHER" id="PTHR33165:SF63">
    <property type="entry name" value="OS03G0792300 PROTEIN"/>
    <property type="match status" value="1"/>
</dbReference>
<accession>A0AAV5DLC0</accession>
<gene>
    <name evidence="2" type="primary">ga29478</name>
    <name evidence="2" type="ORF">PR202_ga29478</name>
</gene>
<dbReference type="AlphaFoldDB" id="A0AAV5DLC0"/>
<evidence type="ECO:0000313" key="3">
    <source>
        <dbReference type="Proteomes" id="UP001054889"/>
    </source>
</evidence>
<keyword evidence="3" id="KW-1185">Reference proteome</keyword>
<dbReference type="Pfam" id="PF03478">
    <property type="entry name" value="Beta-prop_KIB1-4"/>
    <property type="match status" value="1"/>
</dbReference>
<feature type="domain" description="KIB1-4 beta-propeller" evidence="1">
    <location>
        <begin position="139"/>
        <end position="259"/>
    </location>
</feature>
<dbReference type="InterPro" id="IPR005174">
    <property type="entry name" value="KIB1-4_b-propeller"/>
</dbReference>